<evidence type="ECO:0000256" key="4">
    <source>
        <dbReference type="ARBA" id="ARBA00023163"/>
    </source>
</evidence>
<dbReference type="Pfam" id="PF03466">
    <property type="entry name" value="LysR_substrate"/>
    <property type="match status" value="1"/>
</dbReference>
<feature type="region of interest" description="Disordered" evidence="5">
    <location>
        <begin position="299"/>
        <end position="319"/>
    </location>
</feature>
<evidence type="ECO:0000256" key="2">
    <source>
        <dbReference type="ARBA" id="ARBA00023015"/>
    </source>
</evidence>
<dbReference type="Gene3D" id="3.40.190.290">
    <property type="match status" value="1"/>
</dbReference>
<dbReference type="Gene3D" id="1.10.10.10">
    <property type="entry name" value="Winged helix-like DNA-binding domain superfamily/Winged helix DNA-binding domain"/>
    <property type="match status" value="1"/>
</dbReference>
<feature type="domain" description="HTH lysR-type" evidence="6">
    <location>
        <begin position="1"/>
        <end position="58"/>
    </location>
</feature>
<dbReference type="KEGG" id="agv:OJF2_25560"/>
<dbReference type="GO" id="GO:0003677">
    <property type="term" value="F:DNA binding"/>
    <property type="evidence" value="ECO:0007669"/>
    <property type="project" value="UniProtKB-KW"/>
</dbReference>
<protein>
    <submittedName>
        <fullName evidence="7">HTH-type transcriptional activator CmpR</fullName>
    </submittedName>
</protein>
<dbReference type="Proteomes" id="UP000324233">
    <property type="component" value="Chromosome"/>
</dbReference>
<keyword evidence="4" id="KW-0804">Transcription</keyword>
<dbReference type="PANTHER" id="PTHR30419">
    <property type="entry name" value="HTH-TYPE TRANSCRIPTIONAL REGULATOR YBHD"/>
    <property type="match status" value="1"/>
</dbReference>
<proteinExistence type="inferred from homology"/>
<dbReference type="FunFam" id="1.10.10.10:FF:000001">
    <property type="entry name" value="LysR family transcriptional regulator"/>
    <property type="match status" value="1"/>
</dbReference>
<keyword evidence="2" id="KW-0805">Transcription regulation</keyword>
<dbReference type="AlphaFoldDB" id="A0A5B9W0G8"/>
<evidence type="ECO:0000259" key="6">
    <source>
        <dbReference type="PROSITE" id="PS50931"/>
    </source>
</evidence>
<dbReference type="PROSITE" id="PS50931">
    <property type="entry name" value="HTH_LYSR"/>
    <property type="match status" value="1"/>
</dbReference>
<organism evidence="7 8">
    <name type="scientific">Aquisphaera giovannonii</name>
    <dbReference type="NCBI Taxonomy" id="406548"/>
    <lineage>
        <taxon>Bacteria</taxon>
        <taxon>Pseudomonadati</taxon>
        <taxon>Planctomycetota</taxon>
        <taxon>Planctomycetia</taxon>
        <taxon>Isosphaerales</taxon>
        <taxon>Isosphaeraceae</taxon>
        <taxon>Aquisphaera</taxon>
    </lineage>
</organism>
<dbReference type="Pfam" id="PF00126">
    <property type="entry name" value="HTH_1"/>
    <property type="match status" value="1"/>
</dbReference>
<comment type="similarity">
    <text evidence="1">Belongs to the LysR transcriptional regulatory family.</text>
</comment>
<dbReference type="GO" id="GO:0005829">
    <property type="term" value="C:cytosol"/>
    <property type="evidence" value="ECO:0007669"/>
    <property type="project" value="TreeGrafter"/>
</dbReference>
<dbReference type="OrthoDB" id="9785745at2"/>
<dbReference type="InterPro" id="IPR050950">
    <property type="entry name" value="HTH-type_LysR_regulators"/>
</dbReference>
<dbReference type="CDD" id="cd05466">
    <property type="entry name" value="PBP2_LTTR_substrate"/>
    <property type="match status" value="1"/>
</dbReference>
<dbReference type="RefSeq" id="WP_148594007.1">
    <property type="nucleotide sequence ID" value="NZ_CP042997.1"/>
</dbReference>
<dbReference type="EMBL" id="CP042997">
    <property type="protein sequence ID" value="QEH34023.1"/>
    <property type="molecule type" value="Genomic_DNA"/>
</dbReference>
<name>A0A5B9W0G8_9BACT</name>
<accession>A0A5B9W0G8</accession>
<keyword evidence="8" id="KW-1185">Reference proteome</keyword>
<dbReference type="SUPFAM" id="SSF53850">
    <property type="entry name" value="Periplasmic binding protein-like II"/>
    <property type="match status" value="1"/>
</dbReference>
<reference evidence="7 8" key="1">
    <citation type="submission" date="2019-08" db="EMBL/GenBank/DDBJ databases">
        <title>Deep-cultivation of Planctomycetes and their phenomic and genomic characterization uncovers novel biology.</title>
        <authorList>
            <person name="Wiegand S."/>
            <person name="Jogler M."/>
            <person name="Boedeker C."/>
            <person name="Pinto D."/>
            <person name="Vollmers J."/>
            <person name="Rivas-Marin E."/>
            <person name="Kohn T."/>
            <person name="Peeters S.H."/>
            <person name="Heuer A."/>
            <person name="Rast P."/>
            <person name="Oberbeckmann S."/>
            <person name="Bunk B."/>
            <person name="Jeske O."/>
            <person name="Meyerdierks A."/>
            <person name="Storesund J.E."/>
            <person name="Kallscheuer N."/>
            <person name="Luecker S."/>
            <person name="Lage O.M."/>
            <person name="Pohl T."/>
            <person name="Merkel B.J."/>
            <person name="Hornburger P."/>
            <person name="Mueller R.-W."/>
            <person name="Bruemmer F."/>
            <person name="Labrenz M."/>
            <person name="Spormann A.M."/>
            <person name="Op den Camp H."/>
            <person name="Overmann J."/>
            <person name="Amann R."/>
            <person name="Jetten M.S.M."/>
            <person name="Mascher T."/>
            <person name="Medema M.H."/>
            <person name="Devos D.P."/>
            <person name="Kaster A.-K."/>
            <person name="Ovreas L."/>
            <person name="Rohde M."/>
            <person name="Galperin M.Y."/>
            <person name="Jogler C."/>
        </authorList>
    </citation>
    <scope>NUCLEOTIDE SEQUENCE [LARGE SCALE GENOMIC DNA]</scope>
    <source>
        <strain evidence="7 8">OJF2</strain>
    </source>
</reference>
<dbReference type="InterPro" id="IPR036390">
    <property type="entry name" value="WH_DNA-bd_sf"/>
</dbReference>
<dbReference type="InterPro" id="IPR000847">
    <property type="entry name" value="LysR_HTH_N"/>
</dbReference>
<evidence type="ECO:0000313" key="8">
    <source>
        <dbReference type="Proteomes" id="UP000324233"/>
    </source>
</evidence>
<dbReference type="PANTHER" id="PTHR30419:SF8">
    <property type="entry name" value="NITROGEN ASSIMILATION TRANSCRIPTIONAL ACTIVATOR-RELATED"/>
    <property type="match status" value="1"/>
</dbReference>
<dbReference type="InterPro" id="IPR036388">
    <property type="entry name" value="WH-like_DNA-bd_sf"/>
</dbReference>
<dbReference type="SUPFAM" id="SSF46785">
    <property type="entry name" value="Winged helix' DNA-binding domain"/>
    <property type="match status" value="1"/>
</dbReference>
<evidence type="ECO:0000256" key="5">
    <source>
        <dbReference type="SAM" id="MobiDB-lite"/>
    </source>
</evidence>
<evidence type="ECO:0000256" key="1">
    <source>
        <dbReference type="ARBA" id="ARBA00009437"/>
    </source>
</evidence>
<sequence length="319" mass="35320">MQFESLKIFCDVVRWASFSRGAEESGISQSSASQAVHQLEVRLGIKLIDRSKRPLVLTTAGKVYYEGCKELVGRYLELENRVKSALGGEKVVGTVGVASIYSVGMHHMSEYVKGFEERFPEASVRLEYLHPTRVIERVIDGGADLGLISYPRKWPELTVIPWREEAMMLAVHPSHRFAARSRVDVRELDGEAFVAFDAELSIRRAIDRTLRHHDVSVEVVHEFDNIENLKRAVEIPAGISILPEPSLAREVRAGTLVAVPISGQDAKYRLVRPLAIVHRRNETLDVTAARFLELLAGKAPGGPGPEPAGRAKRVTAATA</sequence>
<gene>
    <name evidence="7" type="primary">cmpR</name>
    <name evidence="7" type="ORF">OJF2_25560</name>
</gene>
<keyword evidence="3" id="KW-0238">DNA-binding</keyword>
<evidence type="ECO:0000313" key="7">
    <source>
        <dbReference type="EMBL" id="QEH34023.1"/>
    </source>
</evidence>
<evidence type="ECO:0000256" key="3">
    <source>
        <dbReference type="ARBA" id="ARBA00023125"/>
    </source>
</evidence>
<dbReference type="InterPro" id="IPR005119">
    <property type="entry name" value="LysR_subst-bd"/>
</dbReference>
<dbReference type="GO" id="GO:0003700">
    <property type="term" value="F:DNA-binding transcription factor activity"/>
    <property type="evidence" value="ECO:0007669"/>
    <property type="project" value="InterPro"/>
</dbReference>